<evidence type="ECO:0000313" key="7">
    <source>
        <dbReference type="EMBL" id="SDH58569.1"/>
    </source>
</evidence>
<dbReference type="InterPro" id="IPR008969">
    <property type="entry name" value="CarboxyPept-like_regulatory"/>
</dbReference>
<feature type="signal peptide" evidence="5">
    <location>
        <begin position="1"/>
        <end position="23"/>
    </location>
</feature>
<evidence type="ECO:0000256" key="5">
    <source>
        <dbReference type="SAM" id="SignalP"/>
    </source>
</evidence>
<protein>
    <submittedName>
        <fullName evidence="7">WD40-like Beta Propeller Repeat</fullName>
    </submittedName>
</protein>
<dbReference type="CDD" id="cd07185">
    <property type="entry name" value="OmpA_C-like"/>
    <property type="match status" value="1"/>
</dbReference>
<organism evidence="7 8">
    <name type="scientific">Myroides phaeus</name>
    <dbReference type="NCBI Taxonomy" id="702745"/>
    <lineage>
        <taxon>Bacteria</taxon>
        <taxon>Pseudomonadati</taxon>
        <taxon>Bacteroidota</taxon>
        <taxon>Flavobacteriia</taxon>
        <taxon>Flavobacteriales</taxon>
        <taxon>Flavobacteriaceae</taxon>
        <taxon>Myroides</taxon>
    </lineage>
</organism>
<gene>
    <name evidence="7" type="ORF">SAMN05421818_10785</name>
</gene>
<dbReference type="SUPFAM" id="SSF82171">
    <property type="entry name" value="DPP6 N-terminal domain-like"/>
    <property type="match status" value="1"/>
</dbReference>
<dbReference type="Gene3D" id="2.60.40.1120">
    <property type="entry name" value="Carboxypeptidase-like, regulatory domain"/>
    <property type="match status" value="1"/>
</dbReference>
<dbReference type="RefSeq" id="WP_090407310.1">
    <property type="nucleotide sequence ID" value="NZ_FNDQ01000007.1"/>
</dbReference>
<dbReference type="InterPro" id="IPR036737">
    <property type="entry name" value="OmpA-like_sf"/>
</dbReference>
<dbReference type="Gene3D" id="1.25.40.10">
    <property type="entry name" value="Tetratricopeptide repeat domain"/>
    <property type="match status" value="1"/>
</dbReference>
<dbReference type="InterPro" id="IPR011990">
    <property type="entry name" value="TPR-like_helical_dom_sf"/>
</dbReference>
<dbReference type="Gene3D" id="3.30.1330.60">
    <property type="entry name" value="OmpA-like domain"/>
    <property type="match status" value="1"/>
</dbReference>
<dbReference type="InterPro" id="IPR006664">
    <property type="entry name" value="OMP_bac"/>
</dbReference>
<keyword evidence="5" id="KW-0732">Signal</keyword>
<dbReference type="GO" id="GO:0009279">
    <property type="term" value="C:cell outer membrane"/>
    <property type="evidence" value="ECO:0007669"/>
    <property type="project" value="UniProtKB-SubCell"/>
</dbReference>
<evidence type="ECO:0000256" key="3">
    <source>
        <dbReference type="ARBA" id="ARBA00023237"/>
    </source>
</evidence>
<dbReference type="PROSITE" id="PS51123">
    <property type="entry name" value="OMPA_2"/>
    <property type="match status" value="1"/>
</dbReference>
<feature type="domain" description="OmpA-like" evidence="6">
    <location>
        <begin position="530"/>
        <end position="652"/>
    </location>
</feature>
<dbReference type="InterPro" id="IPR011659">
    <property type="entry name" value="WD40"/>
</dbReference>
<dbReference type="PRINTS" id="PR01021">
    <property type="entry name" value="OMPADOMAIN"/>
</dbReference>
<dbReference type="Proteomes" id="UP000243588">
    <property type="component" value="Unassembled WGS sequence"/>
</dbReference>
<dbReference type="InterPro" id="IPR050330">
    <property type="entry name" value="Bact_OuterMem_StrucFunc"/>
</dbReference>
<evidence type="ECO:0000259" key="6">
    <source>
        <dbReference type="PROSITE" id="PS51123"/>
    </source>
</evidence>
<dbReference type="InterPro" id="IPR006665">
    <property type="entry name" value="OmpA-like"/>
</dbReference>
<dbReference type="Pfam" id="PF07676">
    <property type="entry name" value="PD40"/>
    <property type="match status" value="3"/>
</dbReference>
<evidence type="ECO:0000256" key="1">
    <source>
        <dbReference type="ARBA" id="ARBA00004442"/>
    </source>
</evidence>
<dbReference type="PANTHER" id="PTHR30329">
    <property type="entry name" value="STATOR ELEMENT OF FLAGELLAR MOTOR COMPLEX"/>
    <property type="match status" value="1"/>
</dbReference>
<sequence length="652" mass="73759">MKKNVIRFFSIASVFLVTMGGFAQGVKEKKADKSFDHYEYVNAIEIYEKIVDKGYKSINTLSKLAEAYYFKGDLKAAHKWYEELFTLAKQEDAKLSSESYYRYAQTLRGVENYEKADEYLGLFAKLEKSDSRGILFEEKKDTYLDEINAMIQRYDLESLPINSEYSDYGAAILGDKLVFTSARETEHGGRIHKWTNEAVTSLYMSTIASDGSFSEPELFDKSAKTKVNEASAIFTKDGKTMYFTRNNFKKNKKVYNSDYAILLKLYKATLNESGQWNEAVELPFNSDDFNTAHPALSPDEKWLYFASDRTGTIGESDIYRVAIYEDASFGTPENVGNRINTEGRETFPFISKDNYLYFSSDGRPGLGGLDVYMAKINVDGTFGKVVSVGAPINSSSDDFAFFINDKNRKGFVSSNREGGAGNDDIYFFQVVDCIQKIEGIVFDNSTKLPIVNATVVLYDANYKELEVITTDQGGHFVTEAVECNRKFRLKASAENFLTAEISTLLGKEFNVSKQVNIGLDPVEEKIGADDDLFAKLKLDPIYFDFDKHTIRPDAAVELAKVVEVLKLYPQITIDVRAHTDSRGNDAYNMKLSERRAQSTRTWMVNQGIEETRISAKGYGETQLINQCANNVPCTKEEHQANRRSEFIIVKMD</sequence>
<dbReference type="SUPFAM" id="SSF49464">
    <property type="entry name" value="Carboxypeptidase regulatory domain-like"/>
    <property type="match status" value="1"/>
</dbReference>
<dbReference type="AlphaFoldDB" id="A0A1G8DM72"/>
<dbReference type="Pfam" id="PF00691">
    <property type="entry name" value="OmpA"/>
    <property type="match status" value="1"/>
</dbReference>
<evidence type="ECO:0000256" key="2">
    <source>
        <dbReference type="ARBA" id="ARBA00023136"/>
    </source>
</evidence>
<keyword evidence="3" id="KW-0998">Cell outer membrane</keyword>
<feature type="chain" id="PRO_5017200941" evidence="5">
    <location>
        <begin position="24"/>
        <end position="652"/>
    </location>
</feature>
<name>A0A1G8DM72_9FLAO</name>
<dbReference type="PANTHER" id="PTHR30329:SF21">
    <property type="entry name" value="LIPOPROTEIN YIAD-RELATED"/>
    <property type="match status" value="1"/>
</dbReference>
<dbReference type="Gene3D" id="2.120.10.30">
    <property type="entry name" value="TolB, C-terminal domain"/>
    <property type="match status" value="1"/>
</dbReference>
<comment type="subcellular location">
    <subcellularLocation>
        <location evidence="1">Cell outer membrane</location>
    </subcellularLocation>
</comment>
<accession>A0A1G8DM72</accession>
<proteinExistence type="predicted"/>
<keyword evidence="2 4" id="KW-0472">Membrane</keyword>
<reference evidence="8" key="1">
    <citation type="submission" date="2016-10" db="EMBL/GenBank/DDBJ databases">
        <authorList>
            <person name="Varghese N."/>
            <person name="Submissions S."/>
        </authorList>
    </citation>
    <scope>NUCLEOTIDE SEQUENCE [LARGE SCALE GENOMIC DNA]</scope>
    <source>
        <strain evidence="8">DSM 23313</strain>
    </source>
</reference>
<evidence type="ECO:0000256" key="4">
    <source>
        <dbReference type="PROSITE-ProRule" id="PRU00473"/>
    </source>
</evidence>
<evidence type="ECO:0000313" key="8">
    <source>
        <dbReference type="Proteomes" id="UP000243588"/>
    </source>
</evidence>
<keyword evidence="8" id="KW-1185">Reference proteome</keyword>
<dbReference type="InterPro" id="IPR011042">
    <property type="entry name" value="6-blade_b-propeller_TolB-like"/>
</dbReference>
<dbReference type="EMBL" id="FNDQ01000007">
    <property type="protein sequence ID" value="SDH58569.1"/>
    <property type="molecule type" value="Genomic_DNA"/>
</dbReference>
<dbReference type="STRING" id="702745.SAMN05421818_10785"/>
<dbReference type="SUPFAM" id="SSF103088">
    <property type="entry name" value="OmpA-like"/>
    <property type="match status" value="1"/>
</dbReference>
<dbReference type="SUPFAM" id="SSF48452">
    <property type="entry name" value="TPR-like"/>
    <property type="match status" value="1"/>
</dbReference>